<evidence type="ECO:0000256" key="1">
    <source>
        <dbReference type="SAM" id="MobiDB-lite"/>
    </source>
</evidence>
<dbReference type="AlphaFoldDB" id="A0A1X6NJI1"/>
<evidence type="ECO:0000313" key="2">
    <source>
        <dbReference type="EMBL" id="OSX68765.1"/>
    </source>
</evidence>
<evidence type="ECO:0000313" key="3">
    <source>
        <dbReference type="Proteomes" id="UP000218209"/>
    </source>
</evidence>
<proteinExistence type="predicted"/>
<name>A0A1X6NJI1_PORUM</name>
<feature type="region of interest" description="Disordered" evidence="1">
    <location>
        <begin position="141"/>
        <end position="162"/>
    </location>
</feature>
<organism evidence="2 3">
    <name type="scientific">Porphyra umbilicalis</name>
    <name type="common">Purple laver</name>
    <name type="synonym">Red alga</name>
    <dbReference type="NCBI Taxonomy" id="2786"/>
    <lineage>
        <taxon>Eukaryota</taxon>
        <taxon>Rhodophyta</taxon>
        <taxon>Bangiophyceae</taxon>
        <taxon>Bangiales</taxon>
        <taxon>Bangiaceae</taxon>
        <taxon>Porphyra</taxon>
    </lineage>
</organism>
<feature type="region of interest" description="Disordered" evidence="1">
    <location>
        <begin position="1"/>
        <end position="34"/>
    </location>
</feature>
<dbReference type="EMBL" id="KV920111">
    <property type="protein sequence ID" value="OSX68765.1"/>
    <property type="molecule type" value="Genomic_DNA"/>
</dbReference>
<feature type="compositionally biased region" description="Basic residues" evidence="1">
    <location>
        <begin position="19"/>
        <end position="34"/>
    </location>
</feature>
<sequence length="162" mass="18320">MAGEQGLSGGVPFQLVGSSRRRPQTLGRPRRRPRACRRRLPLSVRVAGGGVPHHPPPSPSRLCWCRGSAERRARTACTAAWPTSRGSTSTGWSTWTASGRPPRSPWRCLRRRRLGRRWAGCRRRRSSCCWTCYTPVRSARRHRAMRREPRNGGRSAWLAPDS</sequence>
<keyword evidence="3" id="KW-1185">Reference proteome</keyword>
<dbReference type="Proteomes" id="UP000218209">
    <property type="component" value="Unassembled WGS sequence"/>
</dbReference>
<protein>
    <submittedName>
        <fullName evidence="2">Uncharacterized protein</fullName>
    </submittedName>
</protein>
<gene>
    <name evidence="2" type="ORF">BU14_2275s0001</name>
</gene>
<accession>A0A1X6NJI1</accession>
<reference evidence="2 3" key="1">
    <citation type="submission" date="2017-03" db="EMBL/GenBank/DDBJ databases">
        <title>WGS assembly of Porphyra umbilicalis.</title>
        <authorList>
            <person name="Brawley S.H."/>
            <person name="Blouin N.A."/>
            <person name="Ficko-Blean E."/>
            <person name="Wheeler G.L."/>
            <person name="Lohr M."/>
            <person name="Goodson H.V."/>
            <person name="Jenkins J.W."/>
            <person name="Blaby-Haas C.E."/>
            <person name="Helliwell K.E."/>
            <person name="Chan C."/>
            <person name="Marriage T."/>
            <person name="Bhattacharya D."/>
            <person name="Klein A.S."/>
            <person name="Badis Y."/>
            <person name="Brodie J."/>
            <person name="Cao Y."/>
            <person name="Collen J."/>
            <person name="Dittami S.M."/>
            <person name="Gachon C.M."/>
            <person name="Green B.R."/>
            <person name="Karpowicz S."/>
            <person name="Kim J.W."/>
            <person name="Kudahl U."/>
            <person name="Lin S."/>
            <person name="Michel G."/>
            <person name="Mittag M."/>
            <person name="Olson B.J."/>
            <person name="Pangilinan J."/>
            <person name="Peng Y."/>
            <person name="Qiu H."/>
            <person name="Shu S."/>
            <person name="Singer J.T."/>
            <person name="Smith A.G."/>
            <person name="Sprecher B.N."/>
            <person name="Wagner V."/>
            <person name="Wang W."/>
            <person name="Wang Z.-Y."/>
            <person name="Yan J."/>
            <person name="Yarish C."/>
            <person name="Zoeuner-Riek S."/>
            <person name="Zhuang Y."/>
            <person name="Zou Y."/>
            <person name="Lindquist E.A."/>
            <person name="Grimwood J."/>
            <person name="Barry K."/>
            <person name="Rokhsar D.S."/>
            <person name="Schmutz J."/>
            <person name="Stiller J.W."/>
            <person name="Grossman A.R."/>
            <person name="Prochnik S.E."/>
        </authorList>
    </citation>
    <scope>NUCLEOTIDE SEQUENCE [LARGE SCALE GENOMIC DNA]</scope>
    <source>
        <strain evidence="2">4086291</strain>
    </source>
</reference>